<dbReference type="Proteomes" id="UP001058074">
    <property type="component" value="Unassembled WGS sequence"/>
</dbReference>
<sequence length="92" mass="10277">MNLDKIKNGMIEKIELPRDLVKGFPRIEILGDEEITVENHQGIKSFDKNKIEINSSIGKITLVGEGLEILFMGGETITIGGKFKSIAYREDV</sequence>
<proteinExistence type="predicted"/>
<name>A0ACB5R978_9CLOT</name>
<evidence type="ECO:0000313" key="1">
    <source>
        <dbReference type="EMBL" id="GKX65578.1"/>
    </source>
</evidence>
<organism evidence="1 2">
    <name type="scientific">Inconstantimicrobium mannanitabidum</name>
    <dbReference type="NCBI Taxonomy" id="1604901"/>
    <lineage>
        <taxon>Bacteria</taxon>
        <taxon>Bacillati</taxon>
        <taxon>Bacillota</taxon>
        <taxon>Clostridia</taxon>
        <taxon>Eubacteriales</taxon>
        <taxon>Clostridiaceae</taxon>
        <taxon>Inconstantimicrobium</taxon>
    </lineage>
</organism>
<dbReference type="EMBL" id="BROD01000001">
    <property type="protein sequence ID" value="GKX65578.1"/>
    <property type="molecule type" value="Genomic_DNA"/>
</dbReference>
<accession>A0ACB5R978</accession>
<gene>
    <name evidence="1" type="ORF">rsdtw13_08360</name>
</gene>
<keyword evidence="2" id="KW-1185">Reference proteome</keyword>
<evidence type="ECO:0000313" key="2">
    <source>
        <dbReference type="Proteomes" id="UP001058074"/>
    </source>
</evidence>
<protein>
    <submittedName>
        <fullName evidence="1">Sporulation protein YqfC</fullName>
    </submittedName>
</protein>
<reference evidence="1" key="1">
    <citation type="journal article" date="2025" name="Int. J. Syst. Evol. Microbiol.">
        <title>Inconstantimicrobium mannanitabidum sp. nov., a novel member of the family Clostridiaceae isolated from anoxic soil under the treatment of reductive soil disinfestation.</title>
        <authorList>
            <person name="Ueki A."/>
            <person name="Tonouchi A."/>
            <person name="Honma S."/>
            <person name="Kaku N."/>
            <person name="Ueki K."/>
        </authorList>
    </citation>
    <scope>NUCLEOTIDE SEQUENCE</scope>
    <source>
        <strain evidence="1">TW13</strain>
    </source>
</reference>
<comment type="caution">
    <text evidence="1">The sequence shown here is derived from an EMBL/GenBank/DDBJ whole genome shotgun (WGS) entry which is preliminary data.</text>
</comment>